<name>A0ABZ0Z6R4_9CAUD</name>
<evidence type="ECO:0008006" key="3">
    <source>
        <dbReference type="Google" id="ProtNLM"/>
    </source>
</evidence>
<dbReference type="EMBL" id="OR769223">
    <property type="protein sequence ID" value="WQJ53719.1"/>
    <property type="molecule type" value="Genomic_DNA"/>
</dbReference>
<protein>
    <recommendedName>
        <fullName evidence="3">YopX protein domain-containing protein</fullName>
    </recommendedName>
</protein>
<organism evidence="1 2">
    <name type="scientific">phage Lak_Megaphage_Sonny</name>
    <dbReference type="NCBI Taxonomy" id="3109229"/>
    <lineage>
        <taxon>Viruses</taxon>
        <taxon>Duplodnaviria</taxon>
        <taxon>Heunggongvirae</taxon>
        <taxon>Uroviricota</taxon>
        <taxon>Caudoviricetes</taxon>
        <taxon>Caudoviricetes code 15 clade</taxon>
    </lineage>
</organism>
<proteinExistence type="predicted"/>
<reference evidence="1 2" key="1">
    <citation type="submission" date="2023-11" db="EMBL/GenBank/DDBJ databases">
        <authorList>
            <person name="Cook R."/>
            <person name="Crisci M."/>
            <person name="Pye H."/>
            <person name="Adriaenssens E."/>
            <person name="Santini J."/>
        </authorList>
    </citation>
    <scope>NUCLEOTIDE SEQUENCE [LARGE SCALE GENOMIC DNA]</scope>
    <source>
        <strain evidence="1">Lak_Megaphage_Sonny</strain>
    </source>
</reference>
<keyword evidence="2" id="KW-1185">Reference proteome</keyword>
<sequence length="154" mass="17937">MTLSPENKMDLWHNGSRKQNIRSCNDEKLINYYKICCEKGYAKEANIIHSELIIRDIEPDEMVFGQEPVLDLHQICDYIENHMTINGDCGEDLFKFTSGNKLFYSWSCGMDDKMDGYECMVDFSKRIVEIDGITMHENETLKILQMINDNLFGC</sequence>
<evidence type="ECO:0000313" key="1">
    <source>
        <dbReference type="EMBL" id="WQJ53719.1"/>
    </source>
</evidence>
<evidence type="ECO:0000313" key="2">
    <source>
        <dbReference type="Proteomes" id="UP001358193"/>
    </source>
</evidence>
<dbReference type="Proteomes" id="UP001358193">
    <property type="component" value="Segment"/>
</dbReference>
<accession>A0ABZ0Z6R4</accession>